<protein>
    <submittedName>
        <fullName evidence="1">Chitinase</fullName>
    </submittedName>
</protein>
<organism evidence="1">
    <name type="scientific">Ganoderma boninense</name>
    <dbReference type="NCBI Taxonomy" id="34458"/>
    <lineage>
        <taxon>Eukaryota</taxon>
        <taxon>Fungi</taxon>
        <taxon>Dikarya</taxon>
        <taxon>Basidiomycota</taxon>
        <taxon>Agaricomycotina</taxon>
        <taxon>Agaricomycetes</taxon>
        <taxon>Polyporales</taxon>
        <taxon>Polyporaceae</taxon>
        <taxon>Ganoderma</taxon>
    </lineage>
</organism>
<dbReference type="EMBL" id="LR727330">
    <property type="protein sequence ID" value="VWO99003.1"/>
    <property type="molecule type" value="Genomic_DNA"/>
</dbReference>
<sequence>MAWYSRLRTDTSKASAFVIASVLLYSARLSSAQTQATFAVFANASDIYPLPRSPACADALASSLQCPETIVFAIPSSSNPVSNLTASDLNTLCATTCYQSLVSTAAAVDAACAGWPYILGDTSYIASFPFQYLAYIWSLVRAD</sequence>
<reference evidence="1" key="1">
    <citation type="submission" date="2019-10" db="EMBL/GenBank/DDBJ databases">
        <authorList>
            <person name="Nor Muhammad N."/>
        </authorList>
    </citation>
    <scope>NUCLEOTIDE SEQUENCE</scope>
</reference>
<dbReference type="AlphaFoldDB" id="A0A5K1K0N1"/>
<proteinExistence type="predicted"/>
<gene>
    <name evidence="1" type="primary">O59928</name>
</gene>
<evidence type="ECO:0000313" key="1">
    <source>
        <dbReference type="EMBL" id="VWO99003.1"/>
    </source>
</evidence>
<name>A0A5K1K0N1_9APHY</name>
<accession>A0A5K1K0N1</accession>